<name>A0A067RQB3_ZOONE</name>
<organism evidence="2 3">
    <name type="scientific">Zootermopsis nevadensis</name>
    <name type="common">Dampwood termite</name>
    <dbReference type="NCBI Taxonomy" id="136037"/>
    <lineage>
        <taxon>Eukaryota</taxon>
        <taxon>Metazoa</taxon>
        <taxon>Ecdysozoa</taxon>
        <taxon>Arthropoda</taxon>
        <taxon>Hexapoda</taxon>
        <taxon>Insecta</taxon>
        <taxon>Pterygota</taxon>
        <taxon>Neoptera</taxon>
        <taxon>Polyneoptera</taxon>
        <taxon>Dictyoptera</taxon>
        <taxon>Blattodea</taxon>
        <taxon>Blattoidea</taxon>
        <taxon>Termitoidae</taxon>
        <taxon>Termopsidae</taxon>
        <taxon>Zootermopsis</taxon>
    </lineage>
</organism>
<feature type="region of interest" description="Disordered" evidence="1">
    <location>
        <begin position="112"/>
        <end position="211"/>
    </location>
</feature>
<dbReference type="InParanoid" id="A0A067RQB3"/>
<reference evidence="2 3" key="1">
    <citation type="journal article" date="2014" name="Nat. Commun.">
        <title>Molecular traces of alternative social organization in a termite genome.</title>
        <authorList>
            <person name="Terrapon N."/>
            <person name="Li C."/>
            <person name="Robertson H.M."/>
            <person name="Ji L."/>
            <person name="Meng X."/>
            <person name="Booth W."/>
            <person name="Chen Z."/>
            <person name="Childers C.P."/>
            <person name="Glastad K.M."/>
            <person name="Gokhale K."/>
            <person name="Gowin J."/>
            <person name="Gronenberg W."/>
            <person name="Hermansen R.A."/>
            <person name="Hu H."/>
            <person name="Hunt B.G."/>
            <person name="Huylmans A.K."/>
            <person name="Khalil S.M."/>
            <person name="Mitchell R.D."/>
            <person name="Munoz-Torres M.C."/>
            <person name="Mustard J.A."/>
            <person name="Pan H."/>
            <person name="Reese J.T."/>
            <person name="Scharf M.E."/>
            <person name="Sun F."/>
            <person name="Vogel H."/>
            <person name="Xiao J."/>
            <person name="Yang W."/>
            <person name="Yang Z."/>
            <person name="Yang Z."/>
            <person name="Zhou J."/>
            <person name="Zhu J."/>
            <person name="Brent C.S."/>
            <person name="Elsik C.G."/>
            <person name="Goodisman M.A."/>
            <person name="Liberles D.A."/>
            <person name="Roe R.M."/>
            <person name="Vargo E.L."/>
            <person name="Vilcinskas A."/>
            <person name="Wang J."/>
            <person name="Bornberg-Bauer E."/>
            <person name="Korb J."/>
            <person name="Zhang G."/>
            <person name="Liebig J."/>
        </authorList>
    </citation>
    <scope>NUCLEOTIDE SEQUENCE [LARGE SCALE GENOMIC DNA]</scope>
    <source>
        <tissue evidence="2">Whole organism</tissue>
    </source>
</reference>
<feature type="compositionally biased region" description="Polar residues" evidence="1">
    <location>
        <begin position="130"/>
        <end position="145"/>
    </location>
</feature>
<dbReference type="Proteomes" id="UP000027135">
    <property type="component" value="Unassembled WGS sequence"/>
</dbReference>
<evidence type="ECO:0000256" key="1">
    <source>
        <dbReference type="SAM" id="MobiDB-lite"/>
    </source>
</evidence>
<feature type="region of interest" description="Disordered" evidence="1">
    <location>
        <begin position="1"/>
        <end position="43"/>
    </location>
</feature>
<dbReference type="GO" id="GO:0007218">
    <property type="term" value="P:neuropeptide signaling pathway"/>
    <property type="evidence" value="ECO:0007669"/>
    <property type="project" value="UniProtKB-KW"/>
</dbReference>
<feature type="region of interest" description="Disordered" evidence="1">
    <location>
        <begin position="56"/>
        <end position="79"/>
    </location>
</feature>
<evidence type="ECO:0000313" key="3">
    <source>
        <dbReference type="Proteomes" id="UP000027135"/>
    </source>
</evidence>
<feature type="compositionally biased region" description="Basic and acidic residues" evidence="1">
    <location>
        <begin position="57"/>
        <end position="67"/>
    </location>
</feature>
<dbReference type="AlphaFoldDB" id="A0A067RQB3"/>
<evidence type="ECO:0000313" key="2">
    <source>
        <dbReference type="EMBL" id="KDR22810.1"/>
    </source>
</evidence>
<dbReference type="STRING" id="136037.A0A067RQB3"/>
<keyword evidence="3" id="KW-1185">Reference proteome</keyword>
<keyword evidence="2" id="KW-0527">Neuropeptide</keyword>
<protein>
    <submittedName>
        <fullName evidence="2">FMRFamide neuropeptide</fullName>
    </submittedName>
</protein>
<dbReference type="EMBL" id="KK852485">
    <property type="protein sequence ID" value="KDR22810.1"/>
    <property type="molecule type" value="Genomic_DNA"/>
</dbReference>
<gene>
    <name evidence="2" type="ORF">L798_00724</name>
</gene>
<sequence length="269" mass="30011">MKNSDDNDETFRLEDTDVNPENEFSASSNLRVGRSGKSEGDFIRFGRARPSNFIRLGRGDDDLRQPKEGGTGRSEIARYGRQTYDDNFVRLGRSPGNNDAMRRGKLTDRNFIRLGRSGPQNDYAREWENSEMSGRSDNPPTNNNFIRLGKRAKGGDERENFVRPGRDAEQTPGTENKTVKHTRNRRSATFSGGDENPEDSSDCPVVTSNSASDDDKIASAFEYSQIPFQYYSPLASGIPNYILGPLGNEDAAKGRKGGGLQKRHYIRLG</sequence>
<accession>A0A067RQB3</accession>
<proteinExistence type="predicted"/>
<feature type="compositionally biased region" description="Basic and acidic residues" evidence="1">
    <location>
        <begin position="153"/>
        <end position="169"/>
    </location>
</feature>